<dbReference type="RefSeq" id="XP_039129098.1">
    <property type="nucleotide sequence ID" value="XM_039273164.1"/>
</dbReference>
<dbReference type="InterPro" id="IPR036427">
    <property type="entry name" value="Bromodomain-like_sf"/>
</dbReference>
<keyword evidence="1 2" id="KW-0103">Bromodomain</keyword>
<evidence type="ECO:0000256" key="3">
    <source>
        <dbReference type="SAM" id="MobiDB-lite"/>
    </source>
</evidence>
<dbReference type="PROSITE" id="PS50014">
    <property type="entry name" value="BROMODOMAIN_2"/>
    <property type="match status" value="1"/>
</dbReference>
<dbReference type="GeneID" id="120265291"/>
<dbReference type="SMART" id="SM00297">
    <property type="entry name" value="BROMO"/>
    <property type="match status" value="1"/>
</dbReference>
<gene>
    <name evidence="6" type="primary">LOC120265291</name>
</gene>
<keyword evidence="5" id="KW-1185">Reference proteome</keyword>
<feature type="compositionally biased region" description="Basic and acidic residues" evidence="3">
    <location>
        <begin position="64"/>
        <end position="75"/>
    </location>
</feature>
<evidence type="ECO:0000259" key="4">
    <source>
        <dbReference type="PROSITE" id="PS50014"/>
    </source>
</evidence>
<dbReference type="InterPro" id="IPR051831">
    <property type="entry name" value="Bromodomain_contain_prot"/>
</dbReference>
<proteinExistence type="predicted"/>
<feature type="compositionally biased region" description="Basic and acidic residues" evidence="3">
    <location>
        <begin position="302"/>
        <end position="317"/>
    </location>
</feature>
<dbReference type="AlphaFoldDB" id="A0AB40BNX4"/>
<dbReference type="PANTHER" id="PTHR22881:SF26">
    <property type="entry name" value="BROMODOMAIN CONTAINING PROTEIN, EXPRESSED"/>
    <property type="match status" value="1"/>
</dbReference>
<feature type="compositionally biased region" description="Basic and acidic residues" evidence="3">
    <location>
        <begin position="33"/>
        <end position="42"/>
    </location>
</feature>
<feature type="compositionally biased region" description="Basic and acidic residues" evidence="3">
    <location>
        <begin position="121"/>
        <end position="130"/>
    </location>
</feature>
<dbReference type="SUPFAM" id="SSF47370">
    <property type="entry name" value="Bromodomain"/>
    <property type="match status" value="1"/>
</dbReference>
<evidence type="ECO:0000313" key="6">
    <source>
        <dbReference type="RefSeq" id="XP_039129098.1"/>
    </source>
</evidence>
<dbReference type="Proteomes" id="UP001515500">
    <property type="component" value="Chromosome 7"/>
</dbReference>
<dbReference type="InterPro" id="IPR001487">
    <property type="entry name" value="Bromodomain"/>
</dbReference>
<accession>A0AB40BNX4</accession>
<sequence>MAARDKRKNICLMDTERTDTKEEEIDQPMDTNPELKHREANKPKRGRKKNIKQIYKEGSNYNQVHDKAGTSKDTRDEVEENNAAPDGVGPNSEGPEGAEPNNKEPDSGRMANQEEIGARPTNEEKDEHELFSMPDKPSRSVAYDLGKSIDVPGDLATLRQKHRDGMYQSLEEFKKDVLNVFNKALESNAPDTIPYQEAKSLQDQANQIFRYLRSNPLYAEKELANWHQKYFKYKKKPAKFEKSPGIFKVEILESRLRPRAASNMKQKNAVNDDASNRRAQSSRTKKNPKQRVGSSKTYDPQDFEKSNSPIEDRRNTYKPENNSFDEIASMAFQPMKLVRIVSYEESLRKFVKDAGPVAKLLAEKKIQELAEQTQAYQASKYEEFSKPQMISQMPQIGDWSKSNKLNADPTNISLLTESYLPGNSASPLQSNSYAAMFDSTLSVASATNYFNICSSEYPDNSFAENLNSVQGASCELHTDDLVNWFSKIGTPEFLQGSISNMETSSMGASESALGVNSQLLYGEGSQAVVQGRYPGYASSVTLQVLMTHTNRSSELKQPEFSQKRHVQHGTKVQGRHPGYASSVAADSMTQINRSSDLKTT</sequence>
<evidence type="ECO:0000256" key="2">
    <source>
        <dbReference type="PROSITE-ProRule" id="PRU00035"/>
    </source>
</evidence>
<reference evidence="6" key="1">
    <citation type="submission" date="2025-08" db="UniProtKB">
        <authorList>
            <consortium name="RefSeq"/>
        </authorList>
    </citation>
    <scope>IDENTIFICATION</scope>
</reference>
<protein>
    <submittedName>
        <fullName evidence="6">Uncharacterized protein LOC120265291</fullName>
    </submittedName>
</protein>
<dbReference type="PANTHER" id="PTHR22881">
    <property type="entry name" value="BROMODOMAIN CONTAINING PROTEIN"/>
    <property type="match status" value="1"/>
</dbReference>
<evidence type="ECO:0000313" key="5">
    <source>
        <dbReference type="Proteomes" id="UP001515500"/>
    </source>
</evidence>
<feature type="domain" description="Bromo" evidence="4">
    <location>
        <begin position="123"/>
        <end position="195"/>
    </location>
</feature>
<dbReference type="Pfam" id="PF00439">
    <property type="entry name" value="Bromodomain"/>
    <property type="match status" value="1"/>
</dbReference>
<dbReference type="Gene3D" id="1.20.920.10">
    <property type="entry name" value="Bromodomain-like"/>
    <property type="match status" value="1"/>
</dbReference>
<feature type="region of interest" description="Disordered" evidence="3">
    <location>
        <begin position="258"/>
        <end position="321"/>
    </location>
</feature>
<feature type="region of interest" description="Disordered" evidence="3">
    <location>
        <begin position="553"/>
        <end position="600"/>
    </location>
</feature>
<organism evidence="5 6">
    <name type="scientific">Dioscorea cayennensis subsp. rotundata</name>
    <name type="common">White Guinea yam</name>
    <name type="synonym">Dioscorea rotundata</name>
    <dbReference type="NCBI Taxonomy" id="55577"/>
    <lineage>
        <taxon>Eukaryota</taxon>
        <taxon>Viridiplantae</taxon>
        <taxon>Streptophyta</taxon>
        <taxon>Embryophyta</taxon>
        <taxon>Tracheophyta</taxon>
        <taxon>Spermatophyta</taxon>
        <taxon>Magnoliopsida</taxon>
        <taxon>Liliopsida</taxon>
        <taxon>Dioscoreales</taxon>
        <taxon>Dioscoreaceae</taxon>
        <taxon>Dioscorea</taxon>
    </lineage>
</organism>
<dbReference type="CDD" id="cd04369">
    <property type="entry name" value="Bromodomain"/>
    <property type="match status" value="1"/>
</dbReference>
<evidence type="ECO:0000256" key="1">
    <source>
        <dbReference type="ARBA" id="ARBA00023117"/>
    </source>
</evidence>
<name>A0AB40BNX4_DIOCR</name>
<feature type="region of interest" description="Disordered" evidence="3">
    <location>
        <begin position="1"/>
        <end position="141"/>
    </location>
</feature>